<dbReference type="InterPro" id="IPR018392">
    <property type="entry name" value="LysM"/>
</dbReference>
<name>A0A1H0R780_9MICO</name>
<dbReference type="Gene3D" id="3.10.350.10">
    <property type="entry name" value="LysM domain"/>
    <property type="match status" value="1"/>
</dbReference>
<accession>A0A1H0R780</accession>
<proteinExistence type="predicted"/>
<sequence>MPPASGPGFALTRPISPDPASRPLDAAGPGWTPSRPTHQAPDATRLVAGAGARPAGEVVVHRGDSLWSIVRRTLGPGASDAEVAAVWPRWHAANRDVVGPDPDRLLPGQVLRPPEPAEQPAQPDGVSR</sequence>
<feature type="compositionally biased region" description="Low complexity" evidence="1">
    <location>
        <begin position="118"/>
        <end position="128"/>
    </location>
</feature>
<keyword evidence="3" id="KW-1185">Reference proteome</keyword>
<dbReference type="AlphaFoldDB" id="A0A1H0R780"/>
<dbReference type="Proteomes" id="UP000199077">
    <property type="component" value="Chromosome I"/>
</dbReference>
<dbReference type="CDD" id="cd00118">
    <property type="entry name" value="LysM"/>
    <property type="match status" value="1"/>
</dbReference>
<protein>
    <recommendedName>
        <fullName evidence="4">LysM domain-containing protein</fullName>
    </recommendedName>
</protein>
<evidence type="ECO:0008006" key="4">
    <source>
        <dbReference type="Google" id="ProtNLM"/>
    </source>
</evidence>
<evidence type="ECO:0000313" key="3">
    <source>
        <dbReference type="Proteomes" id="UP000199077"/>
    </source>
</evidence>
<evidence type="ECO:0000256" key="1">
    <source>
        <dbReference type="SAM" id="MobiDB-lite"/>
    </source>
</evidence>
<feature type="region of interest" description="Disordered" evidence="1">
    <location>
        <begin position="95"/>
        <end position="128"/>
    </location>
</feature>
<gene>
    <name evidence="2" type="ORF">SAMN04489867_1867</name>
</gene>
<dbReference type="InterPro" id="IPR036779">
    <property type="entry name" value="LysM_dom_sf"/>
</dbReference>
<dbReference type="EMBL" id="LT629711">
    <property type="protein sequence ID" value="SDP25347.1"/>
    <property type="molecule type" value="Genomic_DNA"/>
</dbReference>
<evidence type="ECO:0000313" key="2">
    <source>
        <dbReference type="EMBL" id="SDP25347.1"/>
    </source>
</evidence>
<dbReference type="STRING" id="443156.SAMN04489867_1867"/>
<feature type="region of interest" description="Disordered" evidence="1">
    <location>
        <begin position="1"/>
        <end position="41"/>
    </location>
</feature>
<reference evidence="3" key="1">
    <citation type="submission" date="2016-10" db="EMBL/GenBank/DDBJ databases">
        <authorList>
            <person name="Varghese N."/>
            <person name="Submissions S."/>
        </authorList>
    </citation>
    <scope>NUCLEOTIDE SEQUENCE [LARGE SCALE GENOMIC DNA]</scope>
    <source>
        <strain evidence="3">DSM 22329</strain>
    </source>
</reference>
<organism evidence="2 3">
    <name type="scientific">Pedococcus dokdonensis</name>
    <dbReference type="NCBI Taxonomy" id="443156"/>
    <lineage>
        <taxon>Bacteria</taxon>
        <taxon>Bacillati</taxon>
        <taxon>Actinomycetota</taxon>
        <taxon>Actinomycetes</taxon>
        <taxon>Micrococcales</taxon>
        <taxon>Intrasporangiaceae</taxon>
        <taxon>Pedococcus</taxon>
    </lineage>
</organism>